<proteinExistence type="inferred from homology"/>
<keyword evidence="5 9" id="KW-0067">ATP-binding</keyword>
<dbReference type="GO" id="GO:0005634">
    <property type="term" value="C:nucleus"/>
    <property type="evidence" value="ECO:0007669"/>
    <property type="project" value="TreeGrafter"/>
</dbReference>
<reference evidence="12" key="1">
    <citation type="journal article" date="2010" name="Nature">
        <title>The Amphimedon queenslandica genome and the evolution of animal complexity.</title>
        <authorList>
            <person name="Srivastava M."/>
            <person name="Simakov O."/>
            <person name="Chapman J."/>
            <person name="Fahey B."/>
            <person name="Gauthier M.E."/>
            <person name="Mitros T."/>
            <person name="Richards G.S."/>
            <person name="Conaco C."/>
            <person name="Dacre M."/>
            <person name="Hellsten U."/>
            <person name="Larroux C."/>
            <person name="Putnam N.H."/>
            <person name="Stanke M."/>
            <person name="Adamska M."/>
            <person name="Darling A."/>
            <person name="Degnan S.M."/>
            <person name="Oakley T.H."/>
            <person name="Plachetzki D.C."/>
            <person name="Zhai Y."/>
            <person name="Adamski M."/>
            <person name="Calcino A."/>
            <person name="Cummins S.F."/>
            <person name="Goodstein D.M."/>
            <person name="Harris C."/>
            <person name="Jackson D.J."/>
            <person name="Leys S.P."/>
            <person name="Shu S."/>
            <person name="Woodcroft B.J."/>
            <person name="Vervoort M."/>
            <person name="Kosik K.S."/>
            <person name="Manning G."/>
            <person name="Degnan B.M."/>
            <person name="Rokhsar D.S."/>
        </authorList>
    </citation>
    <scope>NUCLEOTIDE SEQUENCE [LARGE SCALE GENOMIC DNA]</scope>
</reference>
<feature type="domain" description="AAA+ ATPase" evidence="10">
    <location>
        <begin position="170"/>
        <end position="322"/>
    </location>
</feature>
<dbReference type="eggNOG" id="KOG0744">
    <property type="taxonomic scope" value="Eukaryota"/>
</dbReference>
<dbReference type="GO" id="GO:0042802">
    <property type="term" value="F:identical protein binding"/>
    <property type="evidence" value="ECO:0007669"/>
    <property type="project" value="UniProtKB-ARBA"/>
</dbReference>
<dbReference type="InterPro" id="IPR027417">
    <property type="entry name" value="P-loop_NTPase"/>
</dbReference>
<dbReference type="InterPro" id="IPR001270">
    <property type="entry name" value="ClpA/B"/>
</dbReference>
<evidence type="ECO:0000256" key="9">
    <source>
        <dbReference type="RuleBase" id="RU003651"/>
    </source>
</evidence>
<dbReference type="OrthoDB" id="10042665at2759"/>
<dbReference type="PROSITE" id="PS00674">
    <property type="entry name" value="AAA"/>
    <property type="match status" value="1"/>
</dbReference>
<dbReference type="InterPro" id="IPR003593">
    <property type="entry name" value="AAA+_ATPase"/>
</dbReference>
<dbReference type="GO" id="GO:0007131">
    <property type="term" value="P:reciprocal meiotic recombination"/>
    <property type="evidence" value="ECO:0007669"/>
    <property type="project" value="TreeGrafter"/>
</dbReference>
<dbReference type="OMA" id="NVCDSVQ"/>
<dbReference type="Pfam" id="PF23563">
    <property type="entry name" value="TRIP13_N"/>
    <property type="match status" value="1"/>
</dbReference>
<dbReference type="Pfam" id="PF23242">
    <property type="entry name" value="AAA_lid_TRIP13_C"/>
    <property type="match status" value="1"/>
</dbReference>
<gene>
    <name evidence="11" type="primary">100632351</name>
</gene>
<dbReference type="EnsemblMetazoa" id="XM_003382374.2">
    <property type="protein sequence ID" value="XP_003382422.1"/>
    <property type="gene ID" value="LOC100632351"/>
</dbReference>
<dbReference type="InterPro" id="IPR044539">
    <property type="entry name" value="Pch2-like"/>
</dbReference>
<dbReference type="PANTHER" id="PTHR45991:SF1">
    <property type="entry name" value="PACHYTENE CHECKPOINT PROTEIN 2 HOMOLOG"/>
    <property type="match status" value="1"/>
</dbReference>
<dbReference type="GO" id="GO:0005694">
    <property type="term" value="C:chromosome"/>
    <property type="evidence" value="ECO:0007669"/>
    <property type="project" value="TreeGrafter"/>
</dbReference>
<evidence type="ECO:0000256" key="1">
    <source>
        <dbReference type="ARBA" id="ARBA00007271"/>
    </source>
</evidence>
<evidence type="ECO:0000256" key="6">
    <source>
        <dbReference type="ARBA" id="ARBA00022871"/>
    </source>
</evidence>
<keyword evidence="12" id="KW-1185">Reference proteome</keyword>
<dbReference type="Gene3D" id="3.40.50.300">
    <property type="entry name" value="P-loop containing nucleotide triphosphate hydrolases"/>
    <property type="match status" value="1"/>
</dbReference>
<keyword evidence="8" id="KW-0469">Meiosis</keyword>
<keyword evidence="7" id="KW-0896">Oogenesis</keyword>
<sequence length="427" mass="47748">MQTSMQELSESLPSSSLSSQIDTVHVEVCQNIESTLPYSLVREQVRDLLLLKGVVFGEFVATEFSNPLLQEHILSVTVTDISHEIQIINFSLVNLLIHVFKLSEEGPSEDQVEEETSITAATHWLLPNVEYHNLWDSLIYEPGIKQKLLNYAETTLLFSDKGVDSTIISWNRVVLLHGPPGTGKTSLCKALAQKLCIRLSDRYSYGQLVEINSHSLFSKWFSESGKLVQKMFSKIHTLVEDDNALICILIDEVESLTVARNAAMSGSEPSDAIRVVNALLTQIDQIKRYPNVLILTTSNITEAIDLAFVDRADIKQYIGLPSLDAVFSIFMSCIKELMRVGIIAPVQQVLGLRSLEVMGFIENDATRSSLQLRELAMKSEGLSGRSLRKVPFLAHALYSKKDTVNLEEYLIALDSAIKEQFKDTDKL</sequence>
<evidence type="ECO:0000313" key="11">
    <source>
        <dbReference type="EnsemblMetazoa" id="Aqu2.1.44068_001"/>
    </source>
</evidence>
<dbReference type="KEGG" id="aqu:100632351"/>
<dbReference type="GO" id="GO:0007283">
    <property type="term" value="P:spermatogenesis"/>
    <property type="evidence" value="ECO:0007669"/>
    <property type="project" value="UniProtKB-KW"/>
</dbReference>
<dbReference type="Proteomes" id="UP000007879">
    <property type="component" value="Unassembled WGS sequence"/>
</dbReference>
<dbReference type="InterPro" id="IPR003959">
    <property type="entry name" value="ATPase_AAA_core"/>
</dbReference>
<dbReference type="Pfam" id="PF00004">
    <property type="entry name" value="AAA"/>
    <property type="match status" value="1"/>
</dbReference>
<comment type="similarity">
    <text evidence="1">Belongs to the AAA ATPase family. PCH2 subfamily.</text>
</comment>
<dbReference type="PANTHER" id="PTHR45991">
    <property type="entry name" value="PACHYTENE CHECKPOINT PROTEIN 2"/>
    <property type="match status" value="1"/>
</dbReference>
<dbReference type="InParanoid" id="A0A1X7VVD0"/>
<protein>
    <recommendedName>
        <fullName evidence="2">Pachytene checkpoint protein 2 homolog</fullName>
    </recommendedName>
</protein>
<dbReference type="FunCoup" id="A0A1X7VVD0">
    <property type="interactions" value="558"/>
</dbReference>
<name>A0A1X7VVD0_AMPQE</name>
<dbReference type="PRINTS" id="PR00300">
    <property type="entry name" value="CLPPROTEASEA"/>
</dbReference>
<evidence type="ECO:0000313" key="12">
    <source>
        <dbReference type="Proteomes" id="UP000007879"/>
    </source>
</evidence>
<dbReference type="GO" id="GO:0048477">
    <property type="term" value="P:oogenesis"/>
    <property type="evidence" value="ECO:0007669"/>
    <property type="project" value="UniProtKB-KW"/>
</dbReference>
<organism evidence="11">
    <name type="scientific">Amphimedon queenslandica</name>
    <name type="common">Sponge</name>
    <dbReference type="NCBI Taxonomy" id="400682"/>
    <lineage>
        <taxon>Eukaryota</taxon>
        <taxon>Metazoa</taxon>
        <taxon>Porifera</taxon>
        <taxon>Demospongiae</taxon>
        <taxon>Heteroscleromorpha</taxon>
        <taxon>Haplosclerida</taxon>
        <taxon>Niphatidae</taxon>
        <taxon>Amphimedon</taxon>
    </lineage>
</organism>
<dbReference type="CDD" id="cd19508">
    <property type="entry name" value="RecA-like_Pch2-like"/>
    <property type="match status" value="1"/>
</dbReference>
<keyword evidence="4" id="KW-0221">Differentiation</keyword>
<keyword evidence="6" id="KW-0744">Spermatogenesis</keyword>
<reference evidence="11" key="2">
    <citation type="submission" date="2017-05" db="UniProtKB">
        <authorList>
            <consortium name="EnsemblMetazoa"/>
        </authorList>
    </citation>
    <scope>IDENTIFICATION</scope>
</reference>
<dbReference type="GO" id="GO:0051598">
    <property type="term" value="P:meiotic recombination checkpoint signaling"/>
    <property type="evidence" value="ECO:0007669"/>
    <property type="project" value="TreeGrafter"/>
</dbReference>
<evidence type="ECO:0000259" key="10">
    <source>
        <dbReference type="SMART" id="SM00382"/>
    </source>
</evidence>
<dbReference type="InterPro" id="IPR003960">
    <property type="entry name" value="ATPase_AAA_CS"/>
</dbReference>
<evidence type="ECO:0000256" key="4">
    <source>
        <dbReference type="ARBA" id="ARBA00022782"/>
    </source>
</evidence>
<keyword evidence="3 9" id="KW-0547">Nucleotide-binding</keyword>
<dbReference type="AlphaFoldDB" id="A0A1X7VVD0"/>
<dbReference type="GO" id="GO:0016887">
    <property type="term" value="F:ATP hydrolysis activity"/>
    <property type="evidence" value="ECO:0007669"/>
    <property type="project" value="InterPro"/>
</dbReference>
<accession>A0A1X7VVD0</accession>
<evidence type="ECO:0000256" key="7">
    <source>
        <dbReference type="ARBA" id="ARBA00022943"/>
    </source>
</evidence>
<evidence type="ECO:0000256" key="5">
    <source>
        <dbReference type="ARBA" id="ARBA00022840"/>
    </source>
</evidence>
<evidence type="ECO:0000256" key="3">
    <source>
        <dbReference type="ARBA" id="ARBA00022741"/>
    </source>
</evidence>
<dbReference type="SUPFAM" id="SSF52540">
    <property type="entry name" value="P-loop containing nucleoside triphosphate hydrolases"/>
    <property type="match status" value="1"/>
</dbReference>
<evidence type="ECO:0000256" key="8">
    <source>
        <dbReference type="ARBA" id="ARBA00023254"/>
    </source>
</evidence>
<dbReference type="EnsemblMetazoa" id="Aqu2.1.44068_001">
    <property type="protein sequence ID" value="Aqu2.1.44068_001"/>
    <property type="gene ID" value="Aqu2.1.44068"/>
</dbReference>
<dbReference type="GO" id="GO:0005524">
    <property type="term" value="F:ATP binding"/>
    <property type="evidence" value="ECO:0007669"/>
    <property type="project" value="UniProtKB-KW"/>
</dbReference>
<dbReference type="InterPro" id="IPR058249">
    <property type="entry name" value="Pch2_C"/>
</dbReference>
<dbReference type="SMART" id="SM00382">
    <property type="entry name" value="AAA"/>
    <property type="match status" value="1"/>
</dbReference>
<dbReference type="FunFam" id="3.40.50.300:FF:000662">
    <property type="entry name" value="Pachytene checkpoint protein 2 homolog"/>
    <property type="match status" value="1"/>
</dbReference>
<evidence type="ECO:0000256" key="2">
    <source>
        <dbReference type="ARBA" id="ARBA00022364"/>
    </source>
</evidence>
<dbReference type="STRING" id="400682.A0A1X7VVD0"/>